<organism evidence="5 6">
    <name type="scientific">Microctonus aethiopoides</name>
    <dbReference type="NCBI Taxonomy" id="144406"/>
    <lineage>
        <taxon>Eukaryota</taxon>
        <taxon>Metazoa</taxon>
        <taxon>Ecdysozoa</taxon>
        <taxon>Arthropoda</taxon>
        <taxon>Hexapoda</taxon>
        <taxon>Insecta</taxon>
        <taxon>Pterygota</taxon>
        <taxon>Neoptera</taxon>
        <taxon>Endopterygota</taxon>
        <taxon>Hymenoptera</taxon>
        <taxon>Apocrita</taxon>
        <taxon>Ichneumonoidea</taxon>
        <taxon>Braconidae</taxon>
        <taxon>Euphorinae</taxon>
        <taxon>Microctonus</taxon>
    </lineage>
</organism>
<dbReference type="AlphaFoldDB" id="A0AA39C475"/>
<comment type="subcellular location">
    <subcellularLocation>
        <location evidence="1">Cytoplasm</location>
    </subcellularLocation>
</comment>
<dbReference type="Pfam" id="PF00400">
    <property type="entry name" value="WD40"/>
    <property type="match status" value="1"/>
</dbReference>
<dbReference type="GO" id="GO:0005868">
    <property type="term" value="C:cytoplasmic dynein complex"/>
    <property type="evidence" value="ECO:0007669"/>
    <property type="project" value="TreeGrafter"/>
</dbReference>
<dbReference type="Gene3D" id="2.130.10.10">
    <property type="entry name" value="YVTN repeat-like/Quinoprotein amine dehydrogenase"/>
    <property type="match status" value="2"/>
</dbReference>
<name>A0AA39C475_9HYME</name>
<dbReference type="PANTHER" id="PTHR12442:SF26">
    <property type="entry name" value="CYTOPLASMIC DYNEIN 2 INTERMEDIATE CHAIN 2"/>
    <property type="match status" value="1"/>
</dbReference>
<evidence type="ECO:0000256" key="3">
    <source>
        <dbReference type="ARBA" id="ARBA00022574"/>
    </source>
</evidence>
<dbReference type="SMART" id="SM00320">
    <property type="entry name" value="WD40"/>
    <property type="match status" value="5"/>
</dbReference>
<evidence type="ECO:0008006" key="7">
    <source>
        <dbReference type="Google" id="ProtNLM"/>
    </source>
</evidence>
<evidence type="ECO:0000256" key="4">
    <source>
        <dbReference type="ARBA" id="ARBA00022737"/>
    </source>
</evidence>
<evidence type="ECO:0000313" key="5">
    <source>
        <dbReference type="EMBL" id="KAK0157568.1"/>
    </source>
</evidence>
<evidence type="ECO:0000313" key="6">
    <source>
        <dbReference type="Proteomes" id="UP001168990"/>
    </source>
</evidence>
<dbReference type="InterPro" id="IPR036322">
    <property type="entry name" value="WD40_repeat_dom_sf"/>
</dbReference>
<dbReference type="PANTHER" id="PTHR12442">
    <property type="entry name" value="DYNEIN INTERMEDIATE CHAIN"/>
    <property type="match status" value="1"/>
</dbReference>
<dbReference type="InterPro" id="IPR001680">
    <property type="entry name" value="WD40_rpt"/>
</dbReference>
<comment type="caution">
    <text evidence="5">The sequence shown here is derived from an EMBL/GenBank/DDBJ whole genome shotgun (WGS) entry which is preliminary data.</text>
</comment>
<dbReference type="Proteomes" id="UP001168990">
    <property type="component" value="Unassembled WGS sequence"/>
</dbReference>
<reference evidence="5" key="2">
    <citation type="submission" date="2023-03" db="EMBL/GenBank/DDBJ databases">
        <authorList>
            <person name="Inwood S.N."/>
            <person name="Skelly J.G."/>
            <person name="Guhlin J."/>
            <person name="Harrop T.W.R."/>
            <person name="Goldson S.G."/>
            <person name="Dearden P.K."/>
        </authorList>
    </citation>
    <scope>NUCLEOTIDE SEQUENCE</scope>
    <source>
        <strain evidence="5">Irish</strain>
        <tissue evidence="5">Whole body</tissue>
    </source>
</reference>
<evidence type="ECO:0000256" key="1">
    <source>
        <dbReference type="ARBA" id="ARBA00004496"/>
    </source>
</evidence>
<keyword evidence="6" id="KW-1185">Reference proteome</keyword>
<dbReference type="GO" id="GO:0045503">
    <property type="term" value="F:dynein light chain binding"/>
    <property type="evidence" value="ECO:0007669"/>
    <property type="project" value="TreeGrafter"/>
</dbReference>
<dbReference type="InterPro" id="IPR050687">
    <property type="entry name" value="Dynein_IC"/>
</dbReference>
<protein>
    <recommendedName>
        <fullName evidence="7">WD repeat-containing protein 34</fullName>
    </recommendedName>
</protein>
<evidence type="ECO:0000256" key="2">
    <source>
        <dbReference type="ARBA" id="ARBA00022490"/>
    </source>
</evidence>
<keyword evidence="2" id="KW-0963">Cytoplasm</keyword>
<reference evidence="5" key="1">
    <citation type="journal article" date="2023" name="bioRxiv">
        <title>Scaffold-level genome assemblies of two parasitoid biocontrol wasps reveal the parthenogenesis mechanism and an associated novel virus.</title>
        <authorList>
            <person name="Inwood S."/>
            <person name="Skelly J."/>
            <person name="Guhlin J."/>
            <person name="Harrop T."/>
            <person name="Goldson S."/>
            <person name="Dearden P."/>
        </authorList>
    </citation>
    <scope>NUCLEOTIDE SEQUENCE</scope>
    <source>
        <strain evidence="5">Irish</strain>
        <tissue evidence="5">Whole body</tissue>
    </source>
</reference>
<gene>
    <name evidence="5" type="ORF">PV328_011296</name>
</gene>
<dbReference type="GO" id="GO:0097014">
    <property type="term" value="C:ciliary plasm"/>
    <property type="evidence" value="ECO:0007669"/>
    <property type="project" value="TreeGrafter"/>
</dbReference>
<dbReference type="SUPFAM" id="SSF50978">
    <property type="entry name" value="WD40 repeat-like"/>
    <property type="match status" value="1"/>
</dbReference>
<dbReference type="EMBL" id="JAQQBS010001425">
    <property type="protein sequence ID" value="KAK0157568.1"/>
    <property type="molecule type" value="Genomic_DNA"/>
</dbReference>
<keyword evidence="3" id="KW-0853">WD repeat</keyword>
<dbReference type="InterPro" id="IPR015943">
    <property type="entry name" value="WD40/YVTN_repeat-like_dom_sf"/>
</dbReference>
<dbReference type="GO" id="GO:0042073">
    <property type="term" value="P:intraciliary transport"/>
    <property type="evidence" value="ECO:0007669"/>
    <property type="project" value="TreeGrafter"/>
</dbReference>
<accession>A0AA39C475</accession>
<proteinExistence type="predicted"/>
<keyword evidence="4" id="KW-0677">Repeat</keyword>
<dbReference type="GO" id="GO:0045504">
    <property type="term" value="F:dynein heavy chain binding"/>
    <property type="evidence" value="ECO:0007669"/>
    <property type="project" value="TreeGrafter"/>
</dbReference>
<sequence>MFNNKSFDAVEFTSIDTSKTQTVSNATQTKNVERKFQEIQISKLHNSETQTTNNEPHILKVDYDKLAAFLKRVTPDILGALDETMLENVPTTSESSIPKPQSRLLTKFSTNTETNFEKKISSISWSTNGGTLAISYSALSHKAWCDHLSQVKLYEFTSSNKLRENCNTVYDTIACVSCLSYHPTEPSILSAGLFNGDVILWNLTSNDSSTPMNIYTHGDTITSLIWQSPTINDPMLLVTSSSDGYIVFNKLSANFTNFNLHQRYKIIKEHNPAENLRPRSAGSRRERAIETGLSITSMDFSSKNPSIFIVGTLCGGLYQCNSEAVTKIQGDDSVIDPVIDQYSRSESSITCVKCSPTKNIFISSDTNKEIRVFDIAEANCLRIINVEFTITGIQWIIGNDNFIIAHGANPVVKCFDISNGTSCLRFQIECSTMNSGCLDINKKRNIVGIGDSHNNLEIWTVPKVIE</sequence>